<evidence type="ECO:0000256" key="5">
    <source>
        <dbReference type="ARBA" id="ARBA00022989"/>
    </source>
</evidence>
<organism evidence="10 11">
    <name type="scientific">Crepidotus variabilis</name>
    <dbReference type="NCBI Taxonomy" id="179855"/>
    <lineage>
        <taxon>Eukaryota</taxon>
        <taxon>Fungi</taxon>
        <taxon>Dikarya</taxon>
        <taxon>Basidiomycota</taxon>
        <taxon>Agaricomycotina</taxon>
        <taxon>Agaricomycetes</taxon>
        <taxon>Agaricomycetidae</taxon>
        <taxon>Agaricales</taxon>
        <taxon>Agaricineae</taxon>
        <taxon>Crepidotaceae</taxon>
        <taxon>Crepidotus</taxon>
    </lineage>
</organism>
<keyword evidence="11" id="KW-1185">Reference proteome</keyword>
<protein>
    <submittedName>
        <fullName evidence="10">O-acetyltransferase</fullName>
    </submittedName>
</protein>
<feature type="transmembrane region" description="Helical" evidence="8">
    <location>
        <begin position="653"/>
        <end position="673"/>
    </location>
</feature>
<dbReference type="PANTHER" id="PTHR13533:SF1">
    <property type="entry name" value="N-ACETYLNEURAMINATE 9-O-ACETYLTRANSFERASE"/>
    <property type="match status" value="1"/>
</dbReference>
<evidence type="ECO:0000256" key="1">
    <source>
        <dbReference type="ARBA" id="ARBA00004141"/>
    </source>
</evidence>
<reference evidence="10" key="1">
    <citation type="submission" date="2020-11" db="EMBL/GenBank/DDBJ databases">
        <authorList>
            <consortium name="DOE Joint Genome Institute"/>
            <person name="Ahrendt S."/>
            <person name="Riley R."/>
            <person name="Andreopoulos W."/>
            <person name="Labutti K."/>
            <person name="Pangilinan J."/>
            <person name="Ruiz-Duenas F.J."/>
            <person name="Barrasa J.M."/>
            <person name="Sanchez-Garcia M."/>
            <person name="Camarero S."/>
            <person name="Miyauchi S."/>
            <person name="Serrano A."/>
            <person name="Linde D."/>
            <person name="Babiker R."/>
            <person name="Drula E."/>
            <person name="Ayuso-Fernandez I."/>
            <person name="Pacheco R."/>
            <person name="Padilla G."/>
            <person name="Ferreira P."/>
            <person name="Barriuso J."/>
            <person name="Kellner H."/>
            <person name="Castanera R."/>
            <person name="Alfaro M."/>
            <person name="Ramirez L."/>
            <person name="Pisabarro A.G."/>
            <person name="Kuo A."/>
            <person name="Tritt A."/>
            <person name="Lipzen A."/>
            <person name="He G."/>
            <person name="Yan M."/>
            <person name="Ng V."/>
            <person name="Cullen D."/>
            <person name="Martin F."/>
            <person name="Rosso M.-N."/>
            <person name="Henrissat B."/>
            <person name="Hibbett D."/>
            <person name="Martinez A.T."/>
            <person name="Grigoriev I.V."/>
        </authorList>
    </citation>
    <scope>NUCLEOTIDE SEQUENCE</scope>
    <source>
        <strain evidence="10">CBS 506.95</strain>
    </source>
</reference>
<dbReference type="GO" id="GO:0005975">
    <property type="term" value="P:carbohydrate metabolic process"/>
    <property type="evidence" value="ECO:0007669"/>
    <property type="project" value="UniProtKB-ARBA"/>
</dbReference>
<evidence type="ECO:0000256" key="2">
    <source>
        <dbReference type="ARBA" id="ARBA00010666"/>
    </source>
</evidence>
<keyword evidence="5 8" id="KW-1133">Transmembrane helix</keyword>
<comment type="similarity">
    <text evidence="2">Belongs to the PC-esterase family. CASD1 subfamily.</text>
</comment>
<accession>A0A9P6JVG1</accession>
<evidence type="ECO:0000256" key="8">
    <source>
        <dbReference type="SAM" id="Phobius"/>
    </source>
</evidence>
<feature type="transmembrane region" description="Helical" evidence="8">
    <location>
        <begin position="850"/>
        <end position="872"/>
    </location>
</feature>
<feature type="transmembrane region" description="Helical" evidence="8">
    <location>
        <begin position="459"/>
        <end position="477"/>
    </location>
</feature>
<feature type="transmembrane region" description="Helical" evidence="8">
    <location>
        <begin position="433"/>
        <end position="453"/>
    </location>
</feature>
<comment type="caution">
    <text evidence="10">The sequence shown here is derived from an EMBL/GenBank/DDBJ whole genome shotgun (WGS) entry which is preliminary data.</text>
</comment>
<evidence type="ECO:0000313" key="11">
    <source>
        <dbReference type="Proteomes" id="UP000807306"/>
    </source>
</evidence>
<keyword evidence="4 8" id="KW-0812">Transmembrane</keyword>
<dbReference type="GO" id="GO:0016020">
    <property type="term" value="C:membrane"/>
    <property type="evidence" value="ECO:0007669"/>
    <property type="project" value="UniProtKB-SubCell"/>
</dbReference>
<evidence type="ECO:0000256" key="4">
    <source>
        <dbReference type="ARBA" id="ARBA00022692"/>
    </source>
</evidence>
<feature type="transmembrane region" description="Helical" evidence="8">
    <location>
        <begin position="489"/>
        <end position="505"/>
    </location>
</feature>
<feature type="transmembrane region" description="Helical" evidence="8">
    <location>
        <begin position="325"/>
        <end position="346"/>
    </location>
</feature>
<dbReference type="OrthoDB" id="1932925at2759"/>
<feature type="transmembrane region" description="Helical" evidence="8">
    <location>
        <begin position="12"/>
        <end position="34"/>
    </location>
</feature>
<gene>
    <name evidence="10" type="ORF">CPB83DRAFT_801694</name>
</gene>
<name>A0A9P6JVG1_9AGAR</name>
<feature type="transmembrane region" description="Helical" evidence="8">
    <location>
        <begin position="394"/>
        <end position="412"/>
    </location>
</feature>
<dbReference type="Pfam" id="PF07779">
    <property type="entry name" value="Cas1_AcylT"/>
    <property type="match status" value="1"/>
</dbReference>
<evidence type="ECO:0000256" key="7">
    <source>
        <dbReference type="ARBA" id="ARBA00023180"/>
    </source>
</evidence>
<evidence type="ECO:0000256" key="3">
    <source>
        <dbReference type="ARBA" id="ARBA00022679"/>
    </source>
</evidence>
<dbReference type="InterPro" id="IPR012419">
    <property type="entry name" value="Cas1_AcylTrans_dom"/>
</dbReference>
<keyword evidence="7" id="KW-0325">Glycoprotein</keyword>
<evidence type="ECO:0000313" key="10">
    <source>
        <dbReference type="EMBL" id="KAF9535382.1"/>
    </source>
</evidence>
<evidence type="ECO:0000259" key="9">
    <source>
        <dbReference type="Pfam" id="PF07779"/>
    </source>
</evidence>
<evidence type="ECO:0000256" key="6">
    <source>
        <dbReference type="ARBA" id="ARBA00023136"/>
    </source>
</evidence>
<feature type="domain" description="Cas1p 10 TM acyl transferase" evidence="9">
    <location>
        <begin position="361"/>
        <end position="753"/>
    </location>
</feature>
<dbReference type="EMBL" id="MU157824">
    <property type="protein sequence ID" value="KAF9535382.1"/>
    <property type="molecule type" value="Genomic_DNA"/>
</dbReference>
<proteinExistence type="inferred from homology"/>
<keyword evidence="6 8" id="KW-0472">Membrane</keyword>
<feature type="transmembrane region" description="Helical" evidence="8">
    <location>
        <begin position="511"/>
        <end position="531"/>
    </location>
</feature>
<keyword evidence="3" id="KW-0808">Transferase</keyword>
<dbReference type="PANTHER" id="PTHR13533">
    <property type="entry name" value="N-ACETYLNEURAMINATE 9-O-ACETYLTRANSFERASE"/>
    <property type="match status" value="1"/>
</dbReference>
<feature type="transmembrane region" description="Helical" evidence="8">
    <location>
        <begin position="358"/>
        <end position="379"/>
    </location>
</feature>
<sequence>MLVLNPSWPHFLGIFSFFLACFLGIFHWTLYGWADPTHCKALLNEGSWLDSKYKNWQPNGCILHTYSEKDASACLGHKEIVFIGDSITRKLFFEFAESLDSSLAKIPLEKTKKHSDHVLHTRYETGLKFAWDPFLNSTYTRWILGDALKEKLMKSKNPQRPAMVVMGSGLWYLRYANTSGGISAWEQTMDKVFTRLALDPMPADEVVILPVEHLATSKLTPVRADTMHPSDIEAMNSELYHRINPLTQSNAFQTRFKTLSDPSRVSLPLVFNKMVDPSLTDDGLHYYDSLLKVQARVLMNLRCNDVMPKTFPLNKTCCNRYPTPAWMHSIALLLVLLSGPIVVYFASKSGFRALPAILLSQEVLPAVIISVSIALIYLADRSNFWLKEQKQFDAWAFGILCFSSLIIGLLTVKRADKDLGFLNRDQTDEWKGWMQVAILIYHYYGASKVSGIYNPIRTLVASYLFMTGYGHATFYVRKSDFGFKRIAQVLIRLNLFTILLAYTMNTDYISYYFTPLVSMWYLIIYLTLFVGSSFNNQTPLLIGKIFLSAGLVTWFFKEETLLQSLFFFLERVCGIHWSAREWSFRVNLDIWIVYVGMLAAIAVIKFRDLRLTDHPRWPLVVRVSIALSILTMIWFFVFELLQESKFTYNKWHPYISFLPILAFIILRNSSVILRSASSRGFAFIGKCSLELFIVQYHFWLAGDTKGVLLVLSGTKWRPVNFIITTVMFVYLCDRISYAVGELTNRICGSEKEKGLPRPIVSVTPAPAPPSDTVFDAGSVDEEESEGQEVEIPMRMLDARKDAAGNPIPFEPDTPVRPRRWIDRLAEQTPPQTPGHPTLGSWIGRQRQQPLSLHVQLLLFLLVLWFFNIFWAYPPKVMPVT</sequence>
<dbReference type="GO" id="GO:0005794">
    <property type="term" value="C:Golgi apparatus"/>
    <property type="evidence" value="ECO:0007669"/>
    <property type="project" value="UniProtKB-ARBA"/>
</dbReference>
<feature type="transmembrane region" description="Helical" evidence="8">
    <location>
        <begin position="590"/>
        <end position="607"/>
    </location>
</feature>
<dbReference type="Proteomes" id="UP000807306">
    <property type="component" value="Unassembled WGS sequence"/>
</dbReference>
<dbReference type="AlphaFoldDB" id="A0A9P6JVG1"/>
<dbReference type="GO" id="GO:0016740">
    <property type="term" value="F:transferase activity"/>
    <property type="evidence" value="ECO:0007669"/>
    <property type="project" value="UniProtKB-KW"/>
</dbReference>
<feature type="transmembrane region" description="Helical" evidence="8">
    <location>
        <begin position="619"/>
        <end position="641"/>
    </location>
</feature>
<comment type="subcellular location">
    <subcellularLocation>
        <location evidence="1">Membrane</location>
        <topology evidence="1">Multi-pass membrane protein</topology>
    </subcellularLocation>
</comment>